<evidence type="ECO:0000313" key="1">
    <source>
        <dbReference type="EMBL" id="TGX80188.1"/>
    </source>
</evidence>
<comment type="caution">
    <text evidence="1">The sequence shown here is derived from an EMBL/GenBank/DDBJ whole genome shotgun (WGS) entry which is preliminary data.</text>
</comment>
<organism evidence="1 2">
    <name type="scientific">Palleniella muris</name>
    <dbReference type="NCBI Taxonomy" id="3038145"/>
    <lineage>
        <taxon>Bacteria</taxon>
        <taxon>Pseudomonadati</taxon>
        <taxon>Bacteroidota</taxon>
        <taxon>Bacteroidia</taxon>
        <taxon>Bacteroidales</taxon>
        <taxon>Prevotellaceae</taxon>
        <taxon>Palleniella</taxon>
    </lineage>
</organism>
<protein>
    <submittedName>
        <fullName evidence="1">M3 family peptidase</fullName>
    </submittedName>
</protein>
<proteinExistence type="predicted"/>
<name>A0AC61QM66_9BACT</name>
<keyword evidence="2" id="KW-1185">Reference proteome</keyword>
<gene>
    <name evidence="1" type="ORF">E5358_13365</name>
</gene>
<evidence type="ECO:0000313" key="2">
    <source>
        <dbReference type="Proteomes" id="UP000308886"/>
    </source>
</evidence>
<reference evidence="1" key="1">
    <citation type="submission" date="2019-04" db="EMBL/GenBank/DDBJ databases">
        <title>Microbes associate with the intestines of laboratory mice.</title>
        <authorList>
            <person name="Navarre W."/>
            <person name="Wong E."/>
            <person name="Huang K."/>
            <person name="Tropini C."/>
            <person name="Ng K."/>
            <person name="Yu B."/>
        </authorList>
    </citation>
    <scope>NUCLEOTIDE SEQUENCE</scope>
    <source>
        <strain evidence="1">NM73_A23</strain>
    </source>
</reference>
<sequence>MKKTAVFLMLATAAVLPGCKSQETAEDIKTSEEMTANVQNNPLMKKSGNKHGIESFDKITVNDYRDAANVGMRKEKERINAIVANTAAPTFENTINAMDKAGAELDRALMTFSPLSSSNSTAELRDLQKELSPLLSAHSDDIYMNRQLFDKVKKVYDEMDSTVLTHEQMKATEKIYKAFLRSGANLSDADQQKLRELNQKISALQIQFSQNLLAETNNTYVTVDRLSDLEGLPESNIQRAAQMAEEQGAKGKWMFNMQRASCNPVLQYCKNRELRRKVYEAYCNRGNQANDRNNKEISAELVRLRLERAHLMGFKTSAAQILDTRMAKTPEAVYNLLDQIWTPAVKKANEEIEDIRTEMKKDGLTCEPEGWDYMYYSERARKAKFNFDEEKLSEYLEINNVLKGVFYTANKLYGVTFKDVTAELPVYEKTANAWEVYDRDSTLLAVFYSDYYPRDGKGAGAWCTSFRGQQYDGDKRVEPIVVNVCSMTPPSADRPALQSIDNVETMFHEFGHALHSFMRDVHYNAVSGVERDFVELPSQINEHWAFAPEVLAVYAKHYKTGEPMPKELLDKYSSCSKYGQGFATVEYLAASYVDMDLHVLEDVPADLDVMAFEAQKLSERGIPRQIRPRYSVTNFKHTMGGGYTAGYYSYIWAEVLDCDAFDAFVETGDIFNQDVAARFRKYILTPGGIDDGMTMYRNFRGADPKIDGLLRKRGLK</sequence>
<dbReference type="Proteomes" id="UP000308886">
    <property type="component" value="Unassembled WGS sequence"/>
</dbReference>
<dbReference type="EMBL" id="SRZC01000028">
    <property type="protein sequence ID" value="TGX80188.1"/>
    <property type="molecule type" value="Genomic_DNA"/>
</dbReference>
<accession>A0AC61QM66</accession>